<proteinExistence type="predicted"/>
<dbReference type="HOGENOM" id="CLU_3275904_0_0_5"/>
<evidence type="ECO:0000313" key="1">
    <source>
        <dbReference type="EMBL" id="ABV73734.1"/>
    </source>
</evidence>
<dbReference type="EMBL" id="CP000409">
    <property type="protein sequence ID" value="ABV73734.1"/>
    <property type="molecule type" value="Genomic_DNA"/>
</dbReference>
<dbReference type="AlphaFoldDB" id="A8EZF1"/>
<organism evidence="1 2">
    <name type="scientific">Rickettsia canadensis (strain McKiel)</name>
    <dbReference type="NCBI Taxonomy" id="293613"/>
    <lineage>
        <taxon>Bacteria</taxon>
        <taxon>Pseudomonadati</taxon>
        <taxon>Pseudomonadota</taxon>
        <taxon>Alphaproteobacteria</taxon>
        <taxon>Rickettsiales</taxon>
        <taxon>Rickettsiaceae</taxon>
        <taxon>Rickettsieae</taxon>
        <taxon>Rickettsia</taxon>
        <taxon>belli group</taxon>
    </lineage>
</organism>
<protein>
    <submittedName>
        <fullName evidence="1">Uncharacterized protein</fullName>
    </submittedName>
</protein>
<gene>
    <name evidence="1" type="ordered locus">A1E_04035</name>
</gene>
<sequence>MGYIVASEARINYMKKRLCSYRTNALEIVGAINALHDAKIS</sequence>
<dbReference type="KEGG" id="rcm:A1E_04035"/>
<accession>A8EZF1</accession>
<dbReference type="Proteomes" id="UP000007056">
    <property type="component" value="Chromosome"/>
</dbReference>
<dbReference type="RefSeq" id="WP_012148929.1">
    <property type="nucleotide sequence ID" value="NC_009879.1"/>
</dbReference>
<reference evidence="2" key="1">
    <citation type="submission" date="2007-09" db="EMBL/GenBank/DDBJ databases">
        <title>Complete genome sequence of Rickettsia canadensis.</title>
        <authorList>
            <person name="Madan A."/>
            <person name="Fahey J."/>
            <person name="Helton E."/>
            <person name="Ketteman M."/>
            <person name="Madan A."/>
            <person name="Rodrigues S."/>
            <person name="Sanchez A."/>
            <person name="Whiting M."/>
            <person name="Dasch G."/>
            <person name="Eremeeva M."/>
        </authorList>
    </citation>
    <scope>NUCLEOTIDE SEQUENCE [LARGE SCALE GENOMIC DNA]</scope>
    <source>
        <strain evidence="2">McKiel</strain>
    </source>
</reference>
<evidence type="ECO:0000313" key="2">
    <source>
        <dbReference type="Proteomes" id="UP000007056"/>
    </source>
</evidence>
<name>A8EZF1_RICCK</name>